<evidence type="ECO:0008006" key="5">
    <source>
        <dbReference type="Google" id="ProtNLM"/>
    </source>
</evidence>
<dbReference type="EMBL" id="LXQD01000309">
    <property type="protein sequence ID" value="RCJ26202.1"/>
    <property type="molecule type" value="Genomic_DNA"/>
</dbReference>
<name>A0A367QSN9_9NOSO</name>
<reference evidence="3" key="1">
    <citation type="submission" date="2016-04" db="EMBL/GenBank/DDBJ databases">
        <authorList>
            <person name="Tabuchi Yagui T.R."/>
        </authorList>
    </citation>
    <scope>NUCLEOTIDE SEQUENCE [LARGE SCALE GENOMIC DNA]</scope>
    <source>
        <strain evidence="3">NIES-26</strain>
    </source>
</reference>
<dbReference type="InterPro" id="IPR025960">
    <property type="entry name" value="RVT_N"/>
</dbReference>
<evidence type="ECO:0000259" key="2">
    <source>
        <dbReference type="Pfam" id="PF13655"/>
    </source>
</evidence>
<dbReference type="SUPFAM" id="SSF56672">
    <property type="entry name" value="DNA/RNA polymerases"/>
    <property type="match status" value="1"/>
</dbReference>
<proteinExistence type="predicted"/>
<dbReference type="Pfam" id="PF13655">
    <property type="entry name" value="RVT_N"/>
    <property type="match status" value="1"/>
</dbReference>
<feature type="domain" description="Reverse transcriptase N-terminal" evidence="2">
    <location>
        <begin position="11"/>
        <end position="93"/>
    </location>
</feature>
<dbReference type="PANTHER" id="PTHR34047:SF10">
    <property type="entry name" value="GROUP II INTRON-ASSOCIATED OPEN READING FRAME"/>
    <property type="match status" value="1"/>
</dbReference>
<dbReference type="InterPro" id="IPR000477">
    <property type="entry name" value="RT_dom"/>
</dbReference>
<evidence type="ECO:0000313" key="4">
    <source>
        <dbReference type="Proteomes" id="UP000252107"/>
    </source>
</evidence>
<dbReference type="Pfam" id="PF00078">
    <property type="entry name" value="RVT_1"/>
    <property type="match status" value="1"/>
</dbReference>
<gene>
    <name evidence="3" type="ORF">A6770_26695</name>
</gene>
<protein>
    <recommendedName>
        <fullName evidence="5">Reverse transcriptase</fullName>
    </recommendedName>
</protein>
<dbReference type="Proteomes" id="UP000252107">
    <property type="component" value="Unassembled WGS sequence"/>
</dbReference>
<dbReference type="PANTHER" id="PTHR34047">
    <property type="entry name" value="NUCLEAR INTRON MATURASE 1, MITOCHONDRIAL-RELATED"/>
    <property type="match status" value="1"/>
</dbReference>
<evidence type="ECO:0000313" key="3">
    <source>
        <dbReference type="EMBL" id="RCJ26202.1"/>
    </source>
</evidence>
<dbReference type="InterPro" id="IPR043502">
    <property type="entry name" value="DNA/RNA_pol_sf"/>
</dbReference>
<sequence length="188" mass="21458">MDTVSSPMYGWNTIPWRKLERIVFKLQKRIFQASQRGDVRAIHRLQRLLIHSSSAKYLAVRKVTQDNQGKKTAGVDGVKSLTPEARLKLVNNLKLKPSGKATRRIWIPKPGKNEKRPLGIPTMYDRALQALVKMAMEPEWEALFEAKSYGFRPGRSTHDAVQAIFLSIKQCPKFVLDADISKCVRRDS</sequence>
<keyword evidence="4" id="KW-1185">Reference proteome</keyword>
<dbReference type="InterPro" id="IPR051083">
    <property type="entry name" value="GrpII_Intron_Splice-Mob/Def"/>
</dbReference>
<dbReference type="AlphaFoldDB" id="A0A367QSN9"/>
<evidence type="ECO:0000259" key="1">
    <source>
        <dbReference type="Pfam" id="PF00078"/>
    </source>
</evidence>
<feature type="domain" description="Reverse transcriptase" evidence="1">
    <location>
        <begin position="107"/>
        <end position="183"/>
    </location>
</feature>
<comment type="caution">
    <text evidence="3">The sequence shown here is derived from an EMBL/GenBank/DDBJ whole genome shotgun (WGS) entry which is preliminary data.</text>
</comment>
<dbReference type="CDD" id="cd01651">
    <property type="entry name" value="RT_G2_intron"/>
    <property type="match status" value="1"/>
</dbReference>
<organism evidence="3 4">
    <name type="scientific">Nostoc minutum NIES-26</name>
    <dbReference type="NCBI Taxonomy" id="1844469"/>
    <lineage>
        <taxon>Bacteria</taxon>
        <taxon>Bacillati</taxon>
        <taxon>Cyanobacteriota</taxon>
        <taxon>Cyanophyceae</taxon>
        <taxon>Nostocales</taxon>
        <taxon>Nostocaceae</taxon>
        <taxon>Nostoc</taxon>
    </lineage>
</organism>
<accession>A0A367QSN9</accession>